<evidence type="ECO:0000313" key="3">
    <source>
        <dbReference type="Proteomes" id="UP000319809"/>
    </source>
</evidence>
<dbReference type="RefSeq" id="WP_140233412.1">
    <property type="nucleotide sequence ID" value="NZ_CP041036.1"/>
</dbReference>
<protein>
    <submittedName>
        <fullName evidence="2">Uncharacterized protein</fullName>
    </submittedName>
</protein>
<sequence>MSETSLRSIGTASKMRLSVRLANVALLGLAVFILILINNNSLLFPASSEIIYLVATALICMLSVVFLNLQTRAQINYVFFLCATALAMLLYSQMLIPPKESSAMLTSVWAQLFFLSRPLALGLAIAGCLGYLIQALRSDANLESHSHLLGLFAGTAYLGGEIAGSYWAFIGWGRSWSWSGHFFLSALTYLLFILVFHIPKAWFSNASALCMGKAVVLGFISLLMLGYLLL</sequence>
<feature type="transmembrane region" description="Helical" evidence="1">
    <location>
        <begin position="108"/>
        <end position="136"/>
    </location>
</feature>
<accession>A0A4Y5YBK1</accession>
<keyword evidence="3" id="KW-1185">Reference proteome</keyword>
<gene>
    <name evidence="2" type="ORF">FH971_03725</name>
</gene>
<name>A0A4Y5YBK1_9GAMM</name>
<dbReference type="AlphaFoldDB" id="A0A4Y5YBK1"/>
<evidence type="ECO:0000313" key="2">
    <source>
        <dbReference type="EMBL" id="QDE30161.1"/>
    </source>
</evidence>
<feature type="transmembrane region" description="Helical" evidence="1">
    <location>
        <begin position="148"/>
        <end position="170"/>
    </location>
</feature>
<keyword evidence="1" id="KW-0472">Membrane</keyword>
<feature type="transmembrane region" description="Helical" evidence="1">
    <location>
        <begin position="76"/>
        <end position="96"/>
    </location>
</feature>
<evidence type="ECO:0000256" key="1">
    <source>
        <dbReference type="SAM" id="Phobius"/>
    </source>
</evidence>
<dbReference type="KEGG" id="spol:FH971_03725"/>
<keyword evidence="1" id="KW-0812">Transmembrane</keyword>
<feature type="transmembrane region" description="Helical" evidence="1">
    <location>
        <begin position="176"/>
        <end position="196"/>
    </location>
</feature>
<feature type="transmembrane region" description="Helical" evidence="1">
    <location>
        <begin position="21"/>
        <end position="38"/>
    </location>
</feature>
<dbReference type="Proteomes" id="UP000319809">
    <property type="component" value="Chromosome"/>
</dbReference>
<proteinExistence type="predicted"/>
<organism evidence="2 3">
    <name type="scientific">Shewanella polaris</name>
    <dbReference type="NCBI Taxonomy" id="2588449"/>
    <lineage>
        <taxon>Bacteria</taxon>
        <taxon>Pseudomonadati</taxon>
        <taxon>Pseudomonadota</taxon>
        <taxon>Gammaproteobacteria</taxon>
        <taxon>Alteromonadales</taxon>
        <taxon>Shewanellaceae</taxon>
        <taxon>Shewanella</taxon>
    </lineage>
</organism>
<reference evidence="2 3" key="1">
    <citation type="submission" date="2019-06" db="EMBL/GenBank/DDBJ databases">
        <title>The genome of Shewanella sp. SM1901.</title>
        <authorList>
            <person name="Cha Q."/>
        </authorList>
    </citation>
    <scope>NUCLEOTIDE SEQUENCE [LARGE SCALE GENOMIC DNA]</scope>
    <source>
        <strain evidence="2 3">SM1901</strain>
    </source>
</reference>
<feature type="transmembrane region" description="Helical" evidence="1">
    <location>
        <begin position="50"/>
        <end position="69"/>
    </location>
</feature>
<feature type="transmembrane region" description="Helical" evidence="1">
    <location>
        <begin position="208"/>
        <end position="229"/>
    </location>
</feature>
<dbReference type="EMBL" id="CP041036">
    <property type="protein sequence ID" value="QDE30161.1"/>
    <property type="molecule type" value="Genomic_DNA"/>
</dbReference>
<keyword evidence="1" id="KW-1133">Transmembrane helix</keyword>